<feature type="transmembrane region" description="Helical" evidence="2">
    <location>
        <begin position="216"/>
        <end position="245"/>
    </location>
</feature>
<feature type="transmembrane region" description="Helical" evidence="2">
    <location>
        <begin position="265"/>
        <end position="286"/>
    </location>
</feature>
<dbReference type="PANTHER" id="PTHR35395:SF1">
    <property type="entry name" value="DUF6536 DOMAIN-CONTAINING PROTEIN"/>
    <property type="match status" value="1"/>
</dbReference>
<keyword evidence="5" id="KW-1185">Reference proteome</keyword>
<feature type="transmembrane region" description="Helical" evidence="2">
    <location>
        <begin position="574"/>
        <end position="599"/>
    </location>
</feature>
<feature type="domain" description="DUF6536" evidence="3">
    <location>
        <begin position="214"/>
        <end position="365"/>
    </location>
</feature>
<keyword evidence="2" id="KW-0812">Transmembrane</keyword>
<dbReference type="SMR" id="A0A194WDQ8"/>
<dbReference type="AlphaFoldDB" id="A0A194WDQ8"/>
<dbReference type="PANTHER" id="PTHR35395">
    <property type="entry name" value="DUF6536 DOMAIN-CONTAINING PROTEIN"/>
    <property type="match status" value="1"/>
</dbReference>
<evidence type="ECO:0000256" key="1">
    <source>
        <dbReference type="SAM" id="MobiDB-lite"/>
    </source>
</evidence>
<feature type="transmembrane region" description="Helical" evidence="2">
    <location>
        <begin position="325"/>
        <end position="342"/>
    </location>
</feature>
<feature type="transmembrane region" description="Helical" evidence="2">
    <location>
        <begin position="704"/>
        <end position="726"/>
    </location>
</feature>
<sequence length="851" mass="92416">MESSSGLRDEGTRPAHRYNGSMSQTRRVPPSSTGSGSRHLQSRSTITADQRTQNGDESQPPPSRRGRKGIHWPFQSIATDTMSIFTSHTPELFRRTTVQVPARGVDDDFVPGTRDSTLIPDYVVNFIRGETPETVARRKQNGGNQGMRAVDITHQHRHQRSQMALLEGVNENEARRAYDSMSNFTWSSTMTQLQQMLPWANDKPGMRRRLTSGWRFGVLVNIFLILVILITGFICVVLAGTRIAILVGEMELFTGSCQDATNIDWGLHALINVSVMILILGANYVFQVLSSPTRPEVSGAHDGKHWLEIGVPSVRNFKYIGRWRAILAVVLLAVAVVTQVIYNSIIFTTQAEVSYSLIVVEESFLAGAQFSDISSSNKGNFTRDELLNLQNLASRNELTNITTSECADLLSGAFNTQYQTFLLVLTTANSENSLVETTQAGTNVQTGKDMPVFIADNQLLFDGTPVEFCLAQSSETAGGTCTVQLSFITFIVILGLNLITLIITATTLFLRRFEPLVTLGDAISSFLRDPDPTTRTNCLLTKENLRTGMGGWGFSDGKYWTPKRDHIWFRSPSLANWAVASTWWLAAIGLTLGALALTVGSQPPSQPLSRFGAASPHTTYLLSPSASAAVPAGALAIAAAIPQLLLAGLYFSANALLTAYFLSRESSLYAVLDDSSARPLRVSADPEGRQTTSLYLTLPRPVSWALAALFAGMGFVLSQACFVVSLSTPSSGGPSDTTPQRQLGVGLSGVALVTLLALLLILFLAILGMGFLRAPSVSMYDGKTVGNPLVFEGGSCSAVVSARCHRVPWEADVWKQKVSWGAVPEMPGAIVSHATFSARSLAELDETRRYA</sequence>
<dbReference type="EMBL" id="CM003109">
    <property type="protein sequence ID" value="KUI74253.1"/>
    <property type="molecule type" value="Genomic_DNA"/>
</dbReference>
<reference evidence="4" key="1">
    <citation type="submission" date="2014-12" db="EMBL/GenBank/DDBJ databases">
        <title>Genome Sequence of Valsa Canker Pathogens Uncovers a Specific Adaption of Colonization on Woody Bark.</title>
        <authorList>
            <person name="Yin Z."/>
            <person name="Liu H."/>
            <person name="Gao X."/>
            <person name="Li Z."/>
            <person name="Song N."/>
            <person name="Ke X."/>
            <person name="Dai Q."/>
            <person name="Wu Y."/>
            <person name="Sun Y."/>
            <person name="Xu J.-R."/>
            <person name="Kang Z.K."/>
            <person name="Wang L."/>
            <person name="Huang L."/>
        </authorList>
    </citation>
    <scope>NUCLEOTIDE SEQUENCE [LARGE SCALE GENOMIC DNA]</scope>
    <source>
        <strain evidence="4">03-8</strain>
    </source>
</reference>
<dbReference type="OrthoDB" id="5429634at2759"/>
<protein>
    <recommendedName>
        <fullName evidence="3">DUF6536 domain-containing protein</fullName>
    </recommendedName>
</protein>
<feature type="compositionally biased region" description="Polar residues" evidence="1">
    <location>
        <begin position="20"/>
        <end position="57"/>
    </location>
</feature>
<evidence type="ECO:0000259" key="3">
    <source>
        <dbReference type="Pfam" id="PF20163"/>
    </source>
</evidence>
<feature type="transmembrane region" description="Helical" evidence="2">
    <location>
        <begin position="487"/>
        <end position="510"/>
    </location>
</feature>
<gene>
    <name evidence="4" type="ORF">VM1G_09732</name>
</gene>
<evidence type="ECO:0000256" key="2">
    <source>
        <dbReference type="SAM" id="Phobius"/>
    </source>
</evidence>
<dbReference type="Pfam" id="PF20163">
    <property type="entry name" value="DUF6536"/>
    <property type="match status" value="1"/>
</dbReference>
<name>A0A194WDQ8_CYTMA</name>
<dbReference type="InterPro" id="IPR046623">
    <property type="entry name" value="DUF6536"/>
</dbReference>
<proteinExistence type="predicted"/>
<feature type="region of interest" description="Disordered" evidence="1">
    <location>
        <begin position="1"/>
        <end position="69"/>
    </location>
</feature>
<accession>A0A194WDQ8</accession>
<evidence type="ECO:0000313" key="4">
    <source>
        <dbReference type="EMBL" id="KUI74253.1"/>
    </source>
</evidence>
<feature type="transmembrane region" description="Helical" evidence="2">
    <location>
        <begin position="747"/>
        <end position="772"/>
    </location>
</feature>
<keyword evidence="2" id="KW-1133">Transmembrane helix</keyword>
<dbReference type="Proteomes" id="UP000078559">
    <property type="component" value="Chromosome 12"/>
</dbReference>
<organism evidence="4 5">
    <name type="scientific">Cytospora mali</name>
    <name type="common">Apple Valsa canker fungus</name>
    <name type="synonym">Valsa mali</name>
    <dbReference type="NCBI Taxonomy" id="578113"/>
    <lineage>
        <taxon>Eukaryota</taxon>
        <taxon>Fungi</taxon>
        <taxon>Dikarya</taxon>
        <taxon>Ascomycota</taxon>
        <taxon>Pezizomycotina</taxon>
        <taxon>Sordariomycetes</taxon>
        <taxon>Sordariomycetidae</taxon>
        <taxon>Diaporthales</taxon>
        <taxon>Cytosporaceae</taxon>
        <taxon>Cytospora</taxon>
    </lineage>
</organism>
<evidence type="ECO:0000313" key="5">
    <source>
        <dbReference type="Proteomes" id="UP000078559"/>
    </source>
</evidence>
<keyword evidence="2" id="KW-0472">Membrane</keyword>